<comment type="caution">
    <text evidence="1">The sequence shown here is derived from an EMBL/GenBank/DDBJ whole genome shotgun (WGS) entry which is preliminary data.</text>
</comment>
<dbReference type="Proteomes" id="UP001418222">
    <property type="component" value="Unassembled WGS sequence"/>
</dbReference>
<dbReference type="AlphaFoldDB" id="A0AAP0FTX6"/>
<proteinExistence type="predicted"/>
<keyword evidence="2" id="KW-1185">Reference proteome</keyword>
<accession>A0AAP0FTX6</accession>
<reference evidence="1 2" key="1">
    <citation type="journal article" date="2022" name="Nat. Plants">
        <title>Genomes of leafy and leafless Platanthera orchids illuminate the evolution of mycoheterotrophy.</title>
        <authorList>
            <person name="Li M.H."/>
            <person name="Liu K.W."/>
            <person name="Li Z."/>
            <person name="Lu H.C."/>
            <person name="Ye Q.L."/>
            <person name="Zhang D."/>
            <person name="Wang J.Y."/>
            <person name="Li Y.F."/>
            <person name="Zhong Z.M."/>
            <person name="Liu X."/>
            <person name="Yu X."/>
            <person name="Liu D.K."/>
            <person name="Tu X.D."/>
            <person name="Liu B."/>
            <person name="Hao Y."/>
            <person name="Liao X.Y."/>
            <person name="Jiang Y.T."/>
            <person name="Sun W.H."/>
            <person name="Chen J."/>
            <person name="Chen Y.Q."/>
            <person name="Ai Y."/>
            <person name="Zhai J.W."/>
            <person name="Wu S.S."/>
            <person name="Zhou Z."/>
            <person name="Hsiao Y.Y."/>
            <person name="Wu W.L."/>
            <person name="Chen Y.Y."/>
            <person name="Lin Y.F."/>
            <person name="Hsu J.L."/>
            <person name="Li C.Y."/>
            <person name="Wang Z.W."/>
            <person name="Zhao X."/>
            <person name="Zhong W.Y."/>
            <person name="Ma X.K."/>
            <person name="Ma L."/>
            <person name="Huang J."/>
            <person name="Chen G.Z."/>
            <person name="Huang M.Z."/>
            <person name="Huang L."/>
            <person name="Peng D.H."/>
            <person name="Luo Y.B."/>
            <person name="Zou S.Q."/>
            <person name="Chen S.P."/>
            <person name="Lan S."/>
            <person name="Tsai W.C."/>
            <person name="Van de Peer Y."/>
            <person name="Liu Z.J."/>
        </authorList>
    </citation>
    <scope>NUCLEOTIDE SEQUENCE [LARGE SCALE GENOMIC DNA]</scope>
    <source>
        <strain evidence="1">Lor287</strain>
    </source>
</reference>
<sequence>MQASLCLNAPRHSAATLNRRCGSCPGGHFHPLRGAPVFSKGALRSVVRAKTVPWTSSQHPSPDPNARKIVLASMASAAVTVALSCALGCICPGLSRSGRAGLAASWYTVPIQSRDRGGGDPRRVAPSKNQQQIAADALQDMYARTDLPAKFYKITPNYLSVKEYYEDHLRFNDEAWKTLISKWKEIKPGPDQIDIGLLLIDICIIKGNVARAIDIDKEISKTAPGSDPRPLVRRAIVNMINIYKMKGDAEKKIEWEKFARKMQEITSNPFVDEPDEDP</sequence>
<organism evidence="1 2">
    <name type="scientific">Platanthera zijinensis</name>
    <dbReference type="NCBI Taxonomy" id="2320716"/>
    <lineage>
        <taxon>Eukaryota</taxon>
        <taxon>Viridiplantae</taxon>
        <taxon>Streptophyta</taxon>
        <taxon>Embryophyta</taxon>
        <taxon>Tracheophyta</taxon>
        <taxon>Spermatophyta</taxon>
        <taxon>Magnoliopsida</taxon>
        <taxon>Liliopsida</taxon>
        <taxon>Asparagales</taxon>
        <taxon>Orchidaceae</taxon>
        <taxon>Orchidoideae</taxon>
        <taxon>Orchideae</taxon>
        <taxon>Orchidinae</taxon>
        <taxon>Platanthera</taxon>
    </lineage>
</organism>
<name>A0AAP0FTX6_9ASPA</name>
<evidence type="ECO:0000313" key="2">
    <source>
        <dbReference type="Proteomes" id="UP001418222"/>
    </source>
</evidence>
<protein>
    <submittedName>
        <fullName evidence="1">Uncharacterized protein</fullName>
    </submittedName>
</protein>
<evidence type="ECO:0000313" key="1">
    <source>
        <dbReference type="EMBL" id="KAK8914538.1"/>
    </source>
</evidence>
<dbReference type="EMBL" id="JBBWWQ010000021">
    <property type="protein sequence ID" value="KAK8914538.1"/>
    <property type="molecule type" value="Genomic_DNA"/>
</dbReference>
<gene>
    <name evidence="1" type="ORF">KSP39_PZI023528</name>
</gene>